<dbReference type="AlphaFoldDB" id="A0A6S6T089"/>
<organism evidence="1">
    <name type="scientific">uncultured Thiotrichaceae bacterium</name>
    <dbReference type="NCBI Taxonomy" id="298394"/>
    <lineage>
        <taxon>Bacteria</taxon>
        <taxon>Pseudomonadati</taxon>
        <taxon>Pseudomonadota</taxon>
        <taxon>Gammaproteobacteria</taxon>
        <taxon>Thiotrichales</taxon>
        <taxon>Thiotrichaceae</taxon>
        <taxon>environmental samples</taxon>
    </lineage>
</organism>
<reference evidence="1" key="1">
    <citation type="submission" date="2020-01" db="EMBL/GenBank/DDBJ databases">
        <authorList>
            <person name="Meier V. D."/>
            <person name="Meier V D."/>
        </authorList>
    </citation>
    <scope>NUCLEOTIDE SEQUENCE</scope>
    <source>
        <strain evidence="1">HLG_WM_MAG_08</strain>
    </source>
</reference>
<accession>A0A6S6T089</accession>
<proteinExistence type="predicted"/>
<protein>
    <submittedName>
        <fullName evidence="1">Uncharacterized protein</fullName>
    </submittedName>
</protein>
<gene>
    <name evidence="1" type="ORF">HELGO_WM42732</name>
</gene>
<name>A0A6S6T089_9GAMM</name>
<sequence>MRCHPVPDGQSRHGQQQLKQLLRSVLGFVNFVAMVNPEKGQPLQVKAQAIFQRYVTSVIGEKILSIMGEVRDDPGKAPIVTGWMLGIFKTLTRPYCYPSTSSALKTLVIYSRRFSK</sequence>
<dbReference type="EMBL" id="CACVAV010000230">
    <property type="protein sequence ID" value="CAA6814171.1"/>
    <property type="molecule type" value="Genomic_DNA"/>
</dbReference>
<evidence type="ECO:0000313" key="1">
    <source>
        <dbReference type="EMBL" id="CAA6814171.1"/>
    </source>
</evidence>